<protein>
    <submittedName>
        <fullName evidence="1">Uncharacterized protein</fullName>
    </submittedName>
</protein>
<organism evidence="1 2">
    <name type="scientific">Agrobacterium tumefaciens str. Kerr 14</name>
    <dbReference type="NCBI Taxonomy" id="1183424"/>
    <lineage>
        <taxon>Bacteria</taxon>
        <taxon>Pseudomonadati</taxon>
        <taxon>Pseudomonadota</taxon>
        <taxon>Alphaproteobacteria</taxon>
        <taxon>Hyphomicrobiales</taxon>
        <taxon>Rhizobiaceae</taxon>
        <taxon>Rhizobium/Agrobacterium group</taxon>
        <taxon>Agrobacterium</taxon>
        <taxon>Agrobacterium tumefaciens complex</taxon>
    </lineage>
</organism>
<gene>
    <name evidence="1" type="ORF">AGR4C_Cc100097</name>
</gene>
<dbReference type="AlphaFoldDB" id="A0A1S7NLU2"/>
<dbReference type="EMBL" id="FBWC01000002">
    <property type="protein sequence ID" value="CUX08906.1"/>
    <property type="molecule type" value="Genomic_DNA"/>
</dbReference>
<evidence type="ECO:0000313" key="2">
    <source>
        <dbReference type="Proteomes" id="UP000191897"/>
    </source>
</evidence>
<name>A0A1S7NLU2_AGRTU</name>
<evidence type="ECO:0000313" key="1">
    <source>
        <dbReference type="EMBL" id="CUX08906.1"/>
    </source>
</evidence>
<dbReference type="Proteomes" id="UP000191897">
    <property type="component" value="Unassembled WGS sequence"/>
</dbReference>
<accession>A0A1S7NLU2</accession>
<proteinExistence type="predicted"/>
<sequence length="56" mass="6882">MRFKIVSTSNLNRDLDDARFRYISNVATFTQHPGERKVDYDRLDDWRHRSRFYFAP</sequence>
<reference evidence="1 2" key="1">
    <citation type="submission" date="2016-01" db="EMBL/GenBank/DDBJ databases">
        <authorList>
            <person name="Oliw E.H."/>
        </authorList>
    </citation>
    <scope>NUCLEOTIDE SEQUENCE [LARGE SCALE GENOMIC DNA]</scope>
    <source>
        <strain evidence="1 2">Kerr 14</strain>
    </source>
</reference>